<gene>
    <name evidence="7" type="primary">astl</name>
</gene>
<evidence type="ECO:0000259" key="6">
    <source>
        <dbReference type="PROSITE" id="PS51864"/>
    </source>
</evidence>
<evidence type="ECO:0000256" key="2">
    <source>
        <dbReference type="ARBA" id="ARBA00011245"/>
    </source>
</evidence>
<keyword evidence="4 5" id="KW-0862">Zinc</keyword>
<dbReference type="MEROPS" id="M12.032"/>
<keyword evidence="4 5" id="KW-0479">Metal-binding</keyword>
<dbReference type="InterPro" id="IPR001506">
    <property type="entry name" value="Peptidase_M12A"/>
</dbReference>
<comment type="similarity">
    <text evidence="1">Belongs to the venom metalloproteinase (M12B) family.</text>
</comment>
<evidence type="ECO:0000256" key="4">
    <source>
        <dbReference type="PROSITE-ProRule" id="PRU01211"/>
    </source>
</evidence>
<dbReference type="EMBL" id="HG710143">
    <property type="protein sequence ID" value="CDJ26719.1"/>
    <property type="molecule type" value="mRNA"/>
</dbReference>
<dbReference type="InterPro" id="IPR024079">
    <property type="entry name" value="MetalloPept_cat_dom_sf"/>
</dbReference>
<dbReference type="GO" id="GO:0006508">
    <property type="term" value="P:proteolysis"/>
    <property type="evidence" value="ECO:0007669"/>
    <property type="project" value="UniProtKB-KW"/>
</dbReference>
<keyword evidence="5" id="KW-0732">Signal</keyword>
<reference evidence="7" key="2">
    <citation type="journal article" date="2015" name="PLoS ONE">
        <title>Biochemical, transcriptomic and proteomic analyses of digestion in the scorpion Tityus serrulatus: insights into function and evolution of digestion in an ancient arthropod.</title>
        <authorList>
            <person name="Fuzita F.J."/>
            <person name="Pinkse M.W.H."/>
            <person name="Patane J.S.L."/>
            <person name="Juliano M.A."/>
            <person name="Verhaert P.D.E.M."/>
            <person name="Lopes A.R."/>
        </authorList>
    </citation>
    <scope>NUCLEOTIDE SEQUENCE</scope>
    <source>
        <tissue evidence="7">Midgut glands</tissue>
    </source>
</reference>
<keyword evidence="4 5" id="KW-0378">Hydrolase</keyword>
<dbReference type="EC" id="3.4.24.-" evidence="5"/>
<evidence type="ECO:0000256" key="3">
    <source>
        <dbReference type="ARBA" id="ARBA00025529"/>
    </source>
</evidence>
<protein>
    <recommendedName>
        <fullName evidence="5">Metalloendopeptidase</fullName>
        <ecNumber evidence="5">3.4.24.-</ecNumber>
    </recommendedName>
</protein>
<feature type="binding site" evidence="4">
    <location>
        <position position="153"/>
    </location>
    <ligand>
        <name>Zn(2+)</name>
        <dbReference type="ChEBI" id="CHEBI:29105"/>
        <note>catalytic</note>
    </ligand>
</feature>
<feature type="binding site" evidence="4">
    <location>
        <position position="147"/>
    </location>
    <ligand>
        <name>Zn(2+)</name>
        <dbReference type="ChEBI" id="CHEBI:29105"/>
        <note>catalytic</note>
    </ligand>
</feature>
<feature type="signal peptide" evidence="5">
    <location>
        <begin position="1"/>
        <end position="22"/>
    </location>
</feature>
<feature type="domain" description="Peptidase M12A" evidence="6">
    <location>
        <begin position="51"/>
        <end position="207"/>
    </location>
</feature>
<comment type="cofactor">
    <cofactor evidence="4 5">
        <name>Zn(2+)</name>
        <dbReference type="ChEBI" id="CHEBI:29105"/>
    </cofactor>
    <text evidence="4 5">Binds 1 zinc ion per subunit.</text>
</comment>
<proteinExistence type="evidence at transcript level"/>
<evidence type="ECO:0000256" key="1">
    <source>
        <dbReference type="ARBA" id="ARBA00006629"/>
    </source>
</evidence>
<dbReference type="GO" id="GO:0004222">
    <property type="term" value="F:metalloendopeptidase activity"/>
    <property type="evidence" value="ECO:0007669"/>
    <property type="project" value="UniProtKB-UniRule"/>
</dbReference>
<dbReference type="SUPFAM" id="SSF55486">
    <property type="entry name" value="Metalloproteases ('zincins'), catalytic domain"/>
    <property type="match status" value="1"/>
</dbReference>
<comment type="subunit">
    <text evidence="2">Monomer.</text>
</comment>
<feature type="binding site" evidence="4">
    <location>
        <position position="143"/>
    </location>
    <ligand>
        <name>Zn(2+)</name>
        <dbReference type="ChEBI" id="CHEBI:29105"/>
        <note>catalytic</note>
    </ligand>
</feature>
<dbReference type="Pfam" id="PF01400">
    <property type="entry name" value="Astacin"/>
    <property type="match status" value="1"/>
</dbReference>
<dbReference type="PROSITE" id="PS51864">
    <property type="entry name" value="ASTACIN"/>
    <property type="match status" value="1"/>
</dbReference>
<sequence>MLRIIMELHIVIYFLTILTINGQFDLGDIPMQNPDLFQGDILGFEENDDRNAVVGKNRIWPNGEIPYEIDAALEKARSIIESVMKDYEKLTDGCIKFRPKKDKEYVYVRIFKGVGCYSHIGKTLGSQPLSLGPGCLSYGHIAHEIGHSIGFQHEHCRSDRDDHLTIFWENIQKGNTVLHSISYGVMFSCLGDIKDLYLILYRREAGW</sequence>
<keyword evidence="4 5" id="KW-0645">Protease</keyword>
<keyword evidence="4 5" id="KW-0482">Metalloprotease</keyword>
<dbReference type="GO" id="GO:0008270">
    <property type="term" value="F:zinc ion binding"/>
    <property type="evidence" value="ECO:0007669"/>
    <property type="project" value="UniProtKB-UniRule"/>
</dbReference>
<feature type="active site" evidence="4">
    <location>
        <position position="144"/>
    </location>
</feature>
<dbReference type="PANTHER" id="PTHR10127:SF850">
    <property type="entry name" value="METALLOENDOPEPTIDASE"/>
    <property type="match status" value="1"/>
</dbReference>
<comment type="caution">
    <text evidence="4">Lacks conserved residue(s) required for the propagation of feature annotation.</text>
</comment>
<evidence type="ECO:0000256" key="5">
    <source>
        <dbReference type="RuleBase" id="RU361183"/>
    </source>
</evidence>
<dbReference type="PRINTS" id="PR00480">
    <property type="entry name" value="ASTACIN"/>
</dbReference>
<dbReference type="PANTHER" id="PTHR10127">
    <property type="entry name" value="DISCOIDIN, CUB, EGF, LAMININ , AND ZINC METALLOPROTEASE DOMAIN CONTAINING"/>
    <property type="match status" value="1"/>
</dbReference>
<accession>U6JT80</accession>
<dbReference type="SMART" id="SM00235">
    <property type="entry name" value="ZnMc"/>
    <property type="match status" value="1"/>
</dbReference>
<dbReference type="Gene3D" id="3.40.390.10">
    <property type="entry name" value="Collagenase (Catalytic Domain)"/>
    <property type="match status" value="1"/>
</dbReference>
<reference evidence="7" key="1">
    <citation type="submission" date="2013-10" db="EMBL/GenBank/DDBJ databases">
        <authorList>
            <person name="Fuzita F."/>
        </authorList>
    </citation>
    <scope>NUCLEOTIDE SEQUENCE</scope>
    <source>
        <tissue evidence="7">Midgut glands</tissue>
    </source>
</reference>
<feature type="chain" id="PRO_5005147878" description="Metalloendopeptidase" evidence="5">
    <location>
        <begin position="23"/>
        <end position="207"/>
    </location>
</feature>
<organism evidence="7">
    <name type="scientific">Tityus serrulatus</name>
    <name type="common">Brazilian yellow scorpion</name>
    <dbReference type="NCBI Taxonomy" id="6887"/>
    <lineage>
        <taxon>Eukaryota</taxon>
        <taxon>Metazoa</taxon>
        <taxon>Ecdysozoa</taxon>
        <taxon>Arthropoda</taxon>
        <taxon>Chelicerata</taxon>
        <taxon>Arachnida</taxon>
        <taxon>Scorpiones</taxon>
        <taxon>Buthida</taxon>
        <taxon>Buthoidea</taxon>
        <taxon>Buthidae</taxon>
        <taxon>Tityus</taxon>
    </lineage>
</organism>
<evidence type="ECO:0000313" key="7">
    <source>
        <dbReference type="EMBL" id="CDJ26719.1"/>
    </source>
</evidence>
<name>U6JT80_TITSE</name>
<dbReference type="InterPro" id="IPR006026">
    <property type="entry name" value="Peptidase_Metallo"/>
</dbReference>
<dbReference type="AlphaFoldDB" id="U6JT80"/>
<comment type="function">
    <text evidence="3">Zinc metalloprotease. Provoques deadhesion of endothelial cells from cell cultures, and also degradation of fibronectin, fibrinogen and gelatin in vitro. Its role in the venom is not fully understood but it might act as a spreading factor that facilitates diffusion of other venom toxins. Alternatively, it might be involved in the proteolytic processing of other venom toxins or it might play a role in extra-oral digestion of prey.</text>
</comment>